<keyword evidence="3" id="KW-1185">Reference proteome</keyword>
<feature type="compositionally biased region" description="Basic residues" evidence="1">
    <location>
        <begin position="16"/>
        <end position="33"/>
    </location>
</feature>
<reference evidence="2 3" key="1">
    <citation type="submission" date="2022-10" db="EMBL/GenBank/DDBJ databases">
        <title>The complete genomes of actinobacterial strains from the NBC collection.</title>
        <authorList>
            <person name="Joergensen T.S."/>
            <person name="Alvarez Arevalo M."/>
            <person name="Sterndorff E.B."/>
            <person name="Faurdal D."/>
            <person name="Vuksanovic O."/>
            <person name="Mourched A.-S."/>
            <person name="Charusanti P."/>
            <person name="Shaw S."/>
            <person name="Blin K."/>
            <person name="Weber T."/>
        </authorList>
    </citation>
    <scope>NUCLEOTIDE SEQUENCE [LARGE SCALE GENOMIC DNA]</scope>
    <source>
        <strain evidence="2 3">NBC 01769</strain>
    </source>
</reference>
<feature type="compositionally biased region" description="Polar residues" evidence="1">
    <location>
        <begin position="1"/>
        <end position="13"/>
    </location>
</feature>
<organism evidence="2 3">
    <name type="scientific">Streptomyces brevispora</name>
    <dbReference type="NCBI Taxonomy" id="887462"/>
    <lineage>
        <taxon>Bacteria</taxon>
        <taxon>Bacillati</taxon>
        <taxon>Actinomycetota</taxon>
        <taxon>Actinomycetes</taxon>
        <taxon>Kitasatosporales</taxon>
        <taxon>Streptomycetaceae</taxon>
        <taxon>Streptomyces</taxon>
    </lineage>
</organism>
<accession>A0ABZ1G4Y8</accession>
<name>A0ABZ1G4Y8_9ACTN</name>
<evidence type="ECO:0000313" key="3">
    <source>
        <dbReference type="Proteomes" id="UP001330827"/>
    </source>
</evidence>
<feature type="region of interest" description="Disordered" evidence="1">
    <location>
        <begin position="1"/>
        <end position="48"/>
    </location>
</feature>
<feature type="compositionally biased region" description="Polar residues" evidence="1">
    <location>
        <begin position="36"/>
        <end position="48"/>
    </location>
</feature>
<gene>
    <name evidence="2" type="ORF">OIE64_20410</name>
</gene>
<dbReference type="RefSeq" id="WP_326593910.1">
    <property type="nucleotide sequence ID" value="NZ_CP109114.1"/>
</dbReference>
<sequence length="48" mass="5388">MSKPATVTITLSNPRPPHHKPPHHKPPHHKPPHQKSYGQDGTDSLEQL</sequence>
<protein>
    <submittedName>
        <fullName evidence="2">Uncharacterized protein</fullName>
    </submittedName>
</protein>
<proteinExistence type="predicted"/>
<dbReference type="Proteomes" id="UP001330827">
    <property type="component" value="Chromosome"/>
</dbReference>
<evidence type="ECO:0000256" key="1">
    <source>
        <dbReference type="SAM" id="MobiDB-lite"/>
    </source>
</evidence>
<dbReference type="EMBL" id="CP109114">
    <property type="protein sequence ID" value="WSC14966.1"/>
    <property type="molecule type" value="Genomic_DNA"/>
</dbReference>
<evidence type="ECO:0000313" key="2">
    <source>
        <dbReference type="EMBL" id="WSC14966.1"/>
    </source>
</evidence>